<protein>
    <recommendedName>
        <fullName evidence="4">Ycf1</fullName>
    </recommendedName>
</protein>
<accession>A0AAV4ND10</accession>
<feature type="region of interest" description="Disordered" evidence="1">
    <location>
        <begin position="1"/>
        <end position="24"/>
    </location>
</feature>
<keyword evidence="3" id="KW-1185">Reference proteome</keyword>
<evidence type="ECO:0000313" key="2">
    <source>
        <dbReference type="EMBL" id="GIX81710.1"/>
    </source>
</evidence>
<dbReference type="EMBL" id="BPLQ01001430">
    <property type="protein sequence ID" value="GIX81710.1"/>
    <property type="molecule type" value="Genomic_DNA"/>
</dbReference>
<evidence type="ECO:0000313" key="3">
    <source>
        <dbReference type="Proteomes" id="UP001054837"/>
    </source>
</evidence>
<sequence>MKQSDYSGNPLRGHASSSNRKMNPFKMRMKLVLGPGLSNESHRILKPGGRKEDDVRCSRFYRNEKKNIFNRLKSIFKFVSLKYEHYLELPKYDSSTTAMYHS</sequence>
<comment type="caution">
    <text evidence="2">The sequence shown here is derived from an EMBL/GenBank/DDBJ whole genome shotgun (WGS) entry which is preliminary data.</text>
</comment>
<organism evidence="2 3">
    <name type="scientific">Caerostris darwini</name>
    <dbReference type="NCBI Taxonomy" id="1538125"/>
    <lineage>
        <taxon>Eukaryota</taxon>
        <taxon>Metazoa</taxon>
        <taxon>Ecdysozoa</taxon>
        <taxon>Arthropoda</taxon>
        <taxon>Chelicerata</taxon>
        <taxon>Arachnida</taxon>
        <taxon>Araneae</taxon>
        <taxon>Araneomorphae</taxon>
        <taxon>Entelegynae</taxon>
        <taxon>Araneoidea</taxon>
        <taxon>Araneidae</taxon>
        <taxon>Caerostris</taxon>
    </lineage>
</organism>
<reference evidence="2 3" key="1">
    <citation type="submission" date="2021-06" db="EMBL/GenBank/DDBJ databases">
        <title>Caerostris darwini draft genome.</title>
        <authorList>
            <person name="Kono N."/>
            <person name="Arakawa K."/>
        </authorList>
    </citation>
    <scope>NUCLEOTIDE SEQUENCE [LARGE SCALE GENOMIC DNA]</scope>
</reference>
<evidence type="ECO:0008006" key="4">
    <source>
        <dbReference type="Google" id="ProtNLM"/>
    </source>
</evidence>
<gene>
    <name evidence="2" type="ORF">CDAR_283831</name>
</gene>
<evidence type="ECO:0000256" key="1">
    <source>
        <dbReference type="SAM" id="MobiDB-lite"/>
    </source>
</evidence>
<dbReference type="AlphaFoldDB" id="A0AAV4ND10"/>
<proteinExistence type="predicted"/>
<dbReference type="Proteomes" id="UP001054837">
    <property type="component" value="Unassembled WGS sequence"/>
</dbReference>
<name>A0AAV4ND10_9ARAC</name>